<protein>
    <recommendedName>
        <fullName evidence="2">DUF4220 domain-containing protein</fullName>
    </recommendedName>
</protein>
<feature type="transmembrane region" description="Helical" evidence="1">
    <location>
        <begin position="42"/>
        <end position="60"/>
    </location>
</feature>
<name>A0A8T0P6T0_PANVG</name>
<keyword evidence="1" id="KW-0812">Transmembrane</keyword>
<dbReference type="Proteomes" id="UP000823388">
    <property type="component" value="Chromosome 8N"/>
</dbReference>
<accession>A0A8T0P6T0</accession>
<evidence type="ECO:0000259" key="2">
    <source>
        <dbReference type="Pfam" id="PF13968"/>
    </source>
</evidence>
<keyword evidence="1" id="KW-0472">Membrane</keyword>
<gene>
    <name evidence="3" type="ORF">PVAP13_8NG224001</name>
</gene>
<evidence type="ECO:0000313" key="4">
    <source>
        <dbReference type="Proteomes" id="UP000823388"/>
    </source>
</evidence>
<proteinExistence type="predicted"/>
<evidence type="ECO:0000256" key="1">
    <source>
        <dbReference type="SAM" id="Phobius"/>
    </source>
</evidence>
<feature type="transmembrane region" description="Helical" evidence="1">
    <location>
        <begin position="101"/>
        <end position="123"/>
    </location>
</feature>
<dbReference type="InterPro" id="IPR007658">
    <property type="entry name" value="DUF594"/>
</dbReference>
<sequence>MGLQHTFTSFCIMLMPKGYHANTTSFSKCAKDLWRSPRGTEILVVLTTIDLLFMATFGSWRHRTRNSFIQNGVLGTYTLSSIMVSYTLGSMQSSAVKSSMYPIWAISLYVLFGCADSTTAYSLNDNNQHASLMFLFLVYQTYITLIAASDYPYLAQLTSFKLWQIFWAHNLASGSWNLNKMVADYMYEEHTRNGGSYDPATMKGYHYLVDCPLGESKLDGGTIYATELTEGGAQVIDIERIWQCSELSPELKDLCLSFSLFHLLRRRCFEFACAESSLQKTHDFVFKGLLSENDNGDTDYNRVFKVVEVELAFMYDFFFTKYAVLYYGSKMVSTIWSLATASLISMTAYRLIASFVYDHGSDFEYTTIFDVAITVLILACIALLLFLQELFYWSTIWGRVSIVCHYVRGQAVNTRKTVCMKFFQKICCMRFREIILTKIIGTSMPRLSKCHYQNKLGQYSLLHSVSCKKHKPPKVGPHKFMRRYCSLILPPDFQYLCETNKERIYARCIRKGYGNPAAVKLPAEVKKALVHSLRRTKGVLVGGESSLVHNSVDDLLWACRTGSGITCIRDKENQTHIIMIWHIATCYCEMATLKYLSPRNGGELKFHLDVATILSKYCAYLAVSAPKLLPGNHYDTSLIFDAIAVEAAQSLRKAKDKYEAMRSLTESTEMTIFQMVKLGRQLEEMEDGKRWKVLADFWAELLLYVAPSDNVKDHIECLGNGGEFLTHLWALLSHAGILDRGKRNVADTENSASDQPCPGEISYSAALRLWHASSYLDRCRERADPAHQHLKSTSNI</sequence>
<keyword evidence="4" id="KW-1185">Reference proteome</keyword>
<dbReference type="InterPro" id="IPR025315">
    <property type="entry name" value="DUF4220"/>
</dbReference>
<dbReference type="Pfam" id="PF13968">
    <property type="entry name" value="DUF4220"/>
    <property type="match status" value="1"/>
</dbReference>
<dbReference type="OrthoDB" id="689741at2759"/>
<dbReference type="EMBL" id="CM029052">
    <property type="protein sequence ID" value="KAG2557881.1"/>
    <property type="molecule type" value="Genomic_DNA"/>
</dbReference>
<feature type="transmembrane region" description="Helical" evidence="1">
    <location>
        <begin position="130"/>
        <end position="148"/>
    </location>
</feature>
<comment type="caution">
    <text evidence="3">The sequence shown here is derived from an EMBL/GenBank/DDBJ whole genome shotgun (WGS) entry which is preliminary data.</text>
</comment>
<organism evidence="3 4">
    <name type="scientific">Panicum virgatum</name>
    <name type="common">Blackwell switchgrass</name>
    <dbReference type="NCBI Taxonomy" id="38727"/>
    <lineage>
        <taxon>Eukaryota</taxon>
        <taxon>Viridiplantae</taxon>
        <taxon>Streptophyta</taxon>
        <taxon>Embryophyta</taxon>
        <taxon>Tracheophyta</taxon>
        <taxon>Spermatophyta</taxon>
        <taxon>Magnoliopsida</taxon>
        <taxon>Liliopsida</taxon>
        <taxon>Poales</taxon>
        <taxon>Poaceae</taxon>
        <taxon>PACMAD clade</taxon>
        <taxon>Panicoideae</taxon>
        <taxon>Panicodae</taxon>
        <taxon>Paniceae</taxon>
        <taxon>Panicinae</taxon>
        <taxon>Panicum</taxon>
        <taxon>Panicum sect. Hiantes</taxon>
    </lineage>
</organism>
<evidence type="ECO:0000313" key="3">
    <source>
        <dbReference type="EMBL" id="KAG2557881.1"/>
    </source>
</evidence>
<dbReference type="Pfam" id="PF04578">
    <property type="entry name" value="DUF594"/>
    <property type="match status" value="1"/>
</dbReference>
<feature type="transmembrane region" description="Helical" evidence="1">
    <location>
        <begin position="72"/>
        <end position="89"/>
    </location>
</feature>
<reference evidence="3" key="1">
    <citation type="submission" date="2020-05" db="EMBL/GenBank/DDBJ databases">
        <title>WGS assembly of Panicum virgatum.</title>
        <authorList>
            <person name="Lovell J.T."/>
            <person name="Jenkins J."/>
            <person name="Shu S."/>
            <person name="Juenger T.E."/>
            <person name="Schmutz J."/>
        </authorList>
    </citation>
    <scope>NUCLEOTIDE SEQUENCE</scope>
    <source>
        <strain evidence="3">AP13</strain>
    </source>
</reference>
<keyword evidence="1" id="KW-1133">Transmembrane helix</keyword>
<dbReference type="AlphaFoldDB" id="A0A8T0P6T0"/>
<feature type="transmembrane region" description="Helical" evidence="1">
    <location>
        <begin position="368"/>
        <end position="387"/>
    </location>
</feature>
<dbReference type="PANTHER" id="PTHR31325">
    <property type="entry name" value="OS01G0798800 PROTEIN-RELATED"/>
    <property type="match status" value="1"/>
</dbReference>
<feature type="domain" description="DUF4220" evidence="2">
    <location>
        <begin position="76"/>
        <end position="463"/>
    </location>
</feature>